<dbReference type="GO" id="GO:0016020">
    <property type="term" value="C:membrane"/>
    <property type="evidence" value="ECO:0007669"/>
    <property type="project" value="UniProtKB-SubCell"/>
</dbReference>
<keyword evidence="9" id="KW-1185">Reference proteome</keyword>
<feature type="transmembrane region" description="Helical" evidence="5">
    <location>
        <begin position="88"/>
        <end position="109"/>
    </location>
</feature>
<evidence type="ECO:0000259" key="7">
    <source>
        <dbReference type="PROSITE" id="PS50801"/>
    </source>
</evidence>
<feature type="domain" description="STAS" evidence="7">
    <location>
        <begin position="440"/>
        <end position="555"/>
    </location>
</feature>
<dbReference type="EMBL" id="VJMG01000029">
    <property type="protein sequence ID" value="TRL38728.1"/>
    <property type="molecule type" value="Genomic_DNA"/>
</dbReference>
<dbReference type="CDD" id="cd00038">
    <property type="entry name" value="CAP_ED"/>
    <property type="match status" value="1"/>
</dbReference>
<evidence type="ECO:0000256" key="1">
    <source>
        <dbReference type="ARBA" id="ARBA00004141"/>
    </source>
</evidence>
<feature type="transmembrane region" description="Helical" evidence="5">
    <location>
        <begin position="28"/>
        <end position="49"/>
    </location>
</feature>
<dbReference type="InterPro" id="IPR052706">
    <property type="entry name" value="Membrane-Transporter-like"/>
</dbReference>
<dbReference type="InterPro" id="IPR000595">
    <property type="entry name" value="cNMP-bd_dom"/>
</dbReference>
<dbReference type="PROSITE" id="PS50042">
    <property type="entry name" value="CNMP_BINDING_3"/>
    <property type="match status" value="1"/>
</dbReference>
<keyword evidence="2 5" id="KW-0812">Transmembrane</keyword>
<name>A0A549TA26_9HYPH</name>
<protein>
    <submittedName>
        <fullName evidence="8">Cyclic nucleotide-binding domain-containing protein</fullName>
    </submittedName>
</protein>
<dbReference type="PROSITE" id="PS50801">
    <property type="entry name" value="STAS"/>
    <property type="match status" value="1"/>
</dbReference>
<dbReference type="SUPFAM" id="SSF52091">
    <property type="entry name" value="SpoIIaa-like"/>
    <property type="match status" value="1"/>
</dbReference>
<dbReference type="InterPro" id="IPR002645">
    <property type="entry name" value="STAS_dom"/>
</dbReference>
<dbReference type="PANTHER" id="PTHR43310:SF1">
    <property type="entry name" value="SULFATE TRANSPORTER YBAR-RELATED"/>
    <property type="match status" value="1"/>
</dbReference>
<feature type="transmembrane region" description="Helical" evidence="5">
    <location>
        <begin position="163"/>
        <end position="182"/>
    </location>
</feature>
<evidence type="ECO:0000259" key="6">
    <source>
        <dbReference type="PROSITE" id="PS50042"/>
    </source>
</evidence>
<dbReference type="InterPro" id="IPR011547">
    <property type="entry name" value="SLC26A/SulP_dom"/>
</dbReference>
<dbReference type="CDD" id="cd07042">
    <property type="entry name" value="STAS_SulP_like_sulfate_transporter"/>
    <property type="match status" value="1"/>
</dbReference>
<dbReference type="Pfam" id="PF00916">
    <property type="entry name" value="Sulfate_transp"/>
    <property type="match status" value="1"/>
</dbReference>
<reference evidence="8 9" key="1">
    <citation type="submission" date="2019-07" db="EMBL/GenBank/DDBJ databases">
        <title>Ln-dependent methylotrophs.</title>
        <authorList>
            <person name="Tani A."/>
        </authorList>
    </citation>
    <scope>NUCLEOTIDE SEQUENCE [LARGE SCALE GENOMIC DNA]</scope>
    <source>
        <strain evidence="8 9">SM12</strain>
    </source>
</reference>
<dbReference type="PANTHER" id="PTHR43310">
    <property type="entry name" value="SULFATE TRANSPORTER YBAR-RELATED"/>
    <property type="match status" value="1"/>
</dbReference>
<keyword evidence="3 5" id="KW-1133">Transmembrane helix</keyword>
<accession>A0A549TA26</accession>
<feature type="transmembrane region" description="Helical" evidence="5">
    <location>
        <begin position="335"/>
        <end position="359"/>
    </location>
</feature>
<dbReference type="InterPro" id="IPR018490">
    <property type="entry name" value="cNMP-bd_dom_sf"/>
</dbReference>
<evidence type="ECO:0000256" key="4">
    <source>
        <dbReference type="ARBA" id="ARBA00023136"/>
    </source>
</evidence>
<feature type="transmembrane region" description="Helical" evidence="5">
    <location>
        <begin position="289"/>
        <end position="315"/>
    </location>
</feature>
<feature type="transmembrane region" description="Helical" evidence="5">
    <location>
        <begin position="245"/>
        <end position="268"/>
    </location>
</feature>
<evidence type="ECO:0000256" key="5">
    <source>
        <dbReference type="SAM" id="Phobius"/>
    </source>
</evidence>
<feature type="domain" description="Cyclic nucleotide-binding" evidence="6">
    <location>
        <begin position="588"/>
        <end position="679"/>
    </location>
</feature>
<dbReference type="AlphaFoldDB" id="A0A549TA26"/>
<dbReference type="Proteomes" id="UP000316801">
    <property type="component" value="Unassembled WGS sequence"/>
</dbReference>
<proteinExistence type="predicted"/>
<evidence type="ECO:0000256" key="3">
    <source>
        <dbReference type="ARBA" id="ARBA00022989"/>
    </source>
</evidence>
<evidence type="ECO:0000313" key="9">
    <source>
        <dbReference type="Proteomes" id="UP000316801"/>
    </source>
</evidence>
<organism evidence="8 9">
    <name type="scientific">Rhizobium straminoryzae</name>
    <dbReference type="NCBI Taxonomy" id="1387186"/>
    <lineage>
        <taxon>Bacteria</taxon>
        <taxon>Pseudomonadati</taxon>
        <taxon>Pseudomonadota</taxon>
        <taxon>Alphaproteobacteria</taxon>
        <taxon>Hyphomicrobiales</taxon>
        <taxon>Rhizobiaceae</taxon>
        <taxon>Rhizobium/Agrobacterium group</taxon>
        <taxon>Rhizobium</taxon>
    </lineage>
</organism>
<feature type="transmembrane region" description="Helical" evidence="5">
    <location>
        <begin position="189"/>
        <end position="213"/>
    </location>
</feature>
<dbReference type="Gene3D" id="2.60.120.10">
    <property type="entry name" value="Jelly Rolls"/>
    <property type="match status" value="1"/>
</dbReference>
<dbReference type="Pfam" id="PF00027">
    <property type="entry name" value="cNMP_binding"/>
    <property type="match status" value="1"/>
</dbReference>
<dbReference type="InterPro" id="IPR036513">
    <property type="entry name" value="STAS_dom_sf"/>
</dbReference>
<keyword evidence="4 5" id="KW-0472">Membrane</keyword>
<evidence type="ECO:0000313" key="8">
    <source>
        <dbReference type="EMBL" id="TRL38728.1"/>
    </source>
</evidence>
<dbReference type="Pfam" id="PF01740">
    <property type="entry name" value="STAS"/>
    <property type="match status" value="1"/>
</dbReference>
<feature type="transmembrane region" description="Helical" evidence="5">
    <location>
        <begin position="380"/>
        <end position="412"/>
    </location>
</feature>
<dbReference type="InterPro" id="IPR014710">
    <property type="entry name" value="RmlC-like_jellyroll"/>
</dbReference>
<comment type="caution">
    <text evidence="8">The sequence shown here is derived from an EMBL/GenBank/DDBJ whole genome shotgun (WGS) entry which is preliminary data.</text>
</comment>
<sequence length="714" mass="75175">MFGVLAGIDGLGTSIAFAALIFSGPQAAGLAAGVSVMLVSCVILTLYVAWRSCHASSVAQVQETTIAILAAAVTAAVGSMSGGSADRAVATTFAILGVSTVATGVLFYALGRFRLGVLVRFMPYSVIAGFLAGSGWLLVDGALMMISAHSNLADILLSFSDPLVIGILVPAILFAGVMSAALRLINSPFAAPVVMVLSVGLFYLVIAVAGIPLETVRSWRWLPEAASGGGFQLPSPLTVMTHADWSAVLSVTPVLVSVPLIAMAGLLLNISGLEVAAGTEIDANRELKIAGQANLVTGLFGGAAGFTGLGMTLLADRLRVQGRTAGLATGLVMALALPFATELAAGVPLFLAAGLMLMLGGELIHDWAVVTCRKLPPLEWAIVLVIVASIMAFGFLSGMAVGLVFAIATFVYTYARLPVIRFSASGRDRRSSTDRFPAANHLLAEKGELIRAIELQGYLFFGTMEQVVRAVQRLLAAETAPRFLILDLRNVSGMDSAAVAGFTKIANMARRQDVALILSPAMPLVLQVQQQVDMSGDDQSPVNLAPDLDHALENAEDRLLQQFGCVDEPGDIAAQLVERLGFHPRLPDLIRTMERLERPPGARLMAAGEQADDVFLLGAGRVRVQLTLSNGRSLRLRSMTAGAVLGEVAFYVGGMRTADVIVEERATLFRLAGDTVRRLEREDPTLATLVHRLLASSLAERLALANRMVQLASG</sequence>
<evidence type="ECO:0000256" key="2">
    <source>
        <dbReference type="ARBA" id="ARBA00022692"/>
    </source>
</evidence>
<feature type="transmembrane region" description="Helical" evidence="5">
    <location>
        <begin position="61"/>
        <end position="82"/>
    </location>
</feature>
<dbReference type="Gene3D" id="3.30.750.24">
    <property type="entry name" value="STAS domain"/>
    <property type="match status" value="1"/>
</dbReference>
<dbReference type="SUPFAM" id="SSF51206">
    <property type="entry name" value="cAMP-binding domain-like"/>
    <property type="match status" value="1"/>
</dbReference>
<comment type="subcellular location">
    <subcellularLocation>
        <location evidence="1">Membrane</location>
        <topology evidence="1">Multi-pass membrane protein</topology>
    </subcellularLocation>
</comment>
<feature type="transmembrane region" description="Helical" evidence="5">
    <location>
        <begin position="121"/>
        <end position="143"/>
    </location>
</feature>
<gene>
    <name evidence="8" type="ORF">FNA46_11980</name>
</gene>